<feature type="compositionally biased region" description="Polar residues" evidence="1">
    <location>
        <begin position="1"/>
        <end position="24"/>
    </location>
</feature>
<evidence type="ECO:0000313" key="2">
    <source>
        <dbReference type="EMBL" id="CAC5368616.1"/>
    </source>
</evidence>
<dbReference type="Proteomes" id="UP000507470">
    <property type="component" value="Unassembled WGS sequence"/>
</dbReference>
<sequence length="161" mass="18250">MAENVVFQQRINGKGMSNSEQSSGEVKPIVMRRHDGYFYIDMYDNRPGKSDRISIGTDELELLCNMKGSLKSLKSHFPAQPQQQHTPSTSNAYGYASPIQRAQHQPILCPPNQQTEIQFIATQQPAMFTASTGTKRPQNNDLNLDNIKKQKRLQHTISMRT</sequence>
<dbReference type="OrthoDB" id="10326417at2759"/>
<protein>
    <submittedName>
        <fullName evidence="2">Uncharacterized protein</fullName>
    </submittedName>
</protein>
<organism evidence="2 3">
    <name type="scientific">Mytilus coruscus</name>
    <name type="common">Sea mussel</name>
    <dbReference type="NCBI Taxonomy" id="42192"/>
    <lineage>
        <taxon>Eukaryota</taxon>
        <taxon>Metazoa</taxon>
        <taxon>Spiralia</taxon>
        <taxon>Lophotrochozoa</taxon>
        <taxon>Mollusca</taxon>
        <taxon>Bivalvia</taxon>
        <taxon>Autobranchia</taxon>
        <taxon>Pteriomorphia</taxon>
        <taxon>Mytilida</taxon>
        <taxon>Mytiloidea</taxon>
        <taxon>Mytilidae</taxon>
        <taxon>Mytilinae</taxon>
        <taxon>Mytilus</taxon>
    </lineage>
</organism>
<reference evidence="2 3" key="1">
    <citation type="submission" date="2020-06" db="EMBL/GenBank/DDBJ databases">
        <authorList>
            <person name="Li R."/>
            <person name="Bekaert M."/>
        </authorList>
    </citation>
    <scope>NUCLEOTIDE SEQUENCE [LARGE SCALE GENOMIC DNA]</scope>
    <source>
        <strain evidence="3">wild</strain>
    </source>
</reference>
<evidence type="ECO:0000313" key="3">
    <source>
        <dbReference type="Proteomes" id="UP000507470"/>
    </source>
</evidence>
<gene>
    <name evidence="2" type="ORF">MCOR_8104</name>
</gene>
<feature type="region of interest" description="Disordered" evidence="1">
    <location>
        <begin position="1"/>
        <end position="25"/>
    </location>
</feature>
<proteinExistence type="predicted"/>
<keyword evidence="3" id="KW-1185">Reference proteome</keyword>
<evidence type="ECO:0000256" key="1">
    <source>
        <dbReference type="SAM" id="MobiDB-lite"/>
    </source>
</evidence>
<accession>A0A6J8AKS5</accession>
<name>A0A6J8AKS5_MYTCO</name>
<dbReference type="EMBL" id="CACVKT020001498">
    <property type="protein sequence ID" value="CAC5368616.1"/>
    <property type="molecule type" value="Genomic_DNA"/>
</dbReference>
<dbReference type="AlphaFoldDB" id="A0A6J8AKS5"/>